<dbReference type="STRING" id="1447872.A0A1J9PA09"/>
<keyword evidence="2" id="KW-1185">Reference proteome</keyword>
<comment type="caution">
    <text evidence="1">The sequence shown here is derived from an EMBL/GenBank/DDBJ whole genome shotgun (WGS) entry which is preliminary data.</text>
</comment>
<dbReference type="OrthoDB" id="2308815at2759"/>
<organism evidence="1 2">
    <name type="scientific">Emergomyces pasteurianus Ep9510</name>
    <dbReference type="NCBI Taxonomy" id="1447872"/>
    <lineage>
        <taxon>Eukaryota</taxon>
        <taxon>Fungi</taxon>
        <taxon>Dikarya</taxon>
        <taxon>Ascomycota</taxon>
        <taxon>Pezizomycotina</taxon>
        <taxon>Eurotiomycetes</taxon>
        <taxon>Eurotiomycetidae</taxon>
        <taxon>Onygenales</taxon>
        <taxon>Ajellomycetaceae</taxon>
        <taxon>Emergomyces</taxon>
    </lineage>
</organism>
<name>A0A1J9PA09_9EURO</name>
<sequence>MSYTLPKFLSMLRTNAGAKFFNPDFFEDRESKCLGKVIRTVKPVLQFPGGVVELRYNIGTRTNGVDQPRWPEDLMTEVVT</sequence>
<evidence type="ECO:0000313" key="1">
    <source>
        <dbReference type="EMBL" id="OJD12902.1"/>
    </source>
</evidence>
<dbReference type="EMBL" id="LGRN01000353">
    <property type="protein sequence ID" value="OJD12902.1"/>
    <property type="molecule type" value="Genomic_DNA"/>
</dbReference>
<reference evidence="1 2" key="1">
    <citation type="submission" date="2015-07" db="EMBL/GenBank/DDBJ databases">
        <title>Emmonsia species relationships and genome sequence.</title>
        <authorList>
            <consortium name="The Broad Institute Genomics Platform"/>
            <person name="Cuomo C.A."/>
            <person name="Munoz J.F."/>
            <person name="Imamovic A."/>
            <person name="Priest M.E."/>
            <person name="Young S."/>
            <person name="Clay O.K."/>
            <person name="McEwen J.G."/>
        </authorList>
    </citation>
    <scope>NUCLEOTIDE SEQUENCE [LARGE SCALE GENOMIC DNA]</scope>
    <source>
        <strain evidence="1 2">UAMH 9510</strain>
    </source>
</reference>
<dbReference type="Proteomes" id="UP000182235">
    <property type="component" value="Unassembled WGS sequence"/>
</dbReference>
<gene>
    <name evidence="1" type="ORF">AJ78_06566</name>
</gene>
<proteinExistence type="predicted"/>
<protein>
    <submittedName>
        <fullName evidence="1">Uncharacterized protein</fullName>
    </submittedName>
</protein>
<accession>A0A1J9PA09</accession>
<evidence type="ECO:0000313" key="2">
    <source>
        <dbReference type="Proteomes" id="UP000182235"/>
    </source>
</evidence>
<dbReference type="VEuPathDB" id="FungiDB:AJ78_06566"/>
<dbReference type="AlphaFoldDB" id="A0A1J9PA09"/>